<sequence length="285" mass="31974">MANLFEAPRLEVVETPHDLHYQLRDSSADTVLADVAPVAVGEGQTSSWFSRLMKKVPGRPERYRPMERHHIPRITFRVSDARNTTTFFVDRCDSLIGNPCIPQYAVVDATGDILGFYTNDHYQTLAMNPPTDAQGFITMQGRLHLRDRNQEIVSEIVQRAPATKPAIQRGWDPGDAAVRFVGPDGTVWAKIQGGELAVEFAPTTPQWIRALIITFLVAGKMNERLHVAFFTPGYVPPEPLAPTTVPYSGYGDVHSSYMRYQEEFIEWFKKEANKLARQAAAATDL</sequence>
<dbReference type="EMBL" id="BAAARW010000016">
    <property type="protein sequence ID" value="GAA2428582.1"/>
    <property type="molecule type" value="Genomic_DNA"/>
</dbReference>
<reference evidence="1 2" key="1">
    <citation type="journal article" date="2019" name="Int. J. Syst. Evol. Microbiol.">
        <title>The Global Catalogue of Microorganisms (GCM) 10K type strain sequencing project: providing services to taxonomists for standard genome sequencing and annotation.</title>
        <authorList>
            <consortium name="The Broad Institute Genomics Platform"/>
            <consortium name="The Broad Institute Genome Sequencing Center for Infectious Disease"/>
            <person name="Wu L."/>
            <person name="Ma J."/>
        </authorList>
    </citation>
    <scope>NUCLEOTIDE SEQUENCE [LARGE SCALE GENOMIC DNA]</scope>
    <source>
        <strain evidence="1 2">JCM 3325</strain>
    </source>
</reference>
<evidence type="ECO:0000313" key="2">
    <source>
        <dbReference type="Proteomes" id="UP001501231"/>
    </source>
</evidence>
<comment type="caution">
    <text evidence="1">The sequence shown here is derived from an EMBL/GenBank/DDBJ whole genome shotgun (WGS) entry which is preliminary data.</text>
</comment>
<evidence type="ECO:0000313" key="1">
    <source>
        <dbReference type="EMBL" id="GAA2428582.1"/>
    </source>
</evidence>
<gene>
    <name evidence="1" type="ORF">GCM10010191_47090</name>
</gene>
<dbReference type="Proteomes" id="UP001501231">
    <property type="component" value="Unassembled WGS sequence"/>
</dbReference>
<accession>A0ABN3JF25</accession>
<keyword evidence="2" id="KW-1185">Reference proteome</keyword>
<name>A0ABN3JF25_9ACTN</name>
<organism evidence="1 2">
    <name type="scientific">Actinomadura vinacea</name>
    <dbReference type="NCBI Taxonomy" id="115336"/>
    <lineage>
        <taxon>Bacteria</taxon>
        <taxon>Bacillati</taxon>
        <taxon>Actinomycetota</taxon>
        <taxon>Actinomycetes</taxon>
        <taxon>Streptosporangiales</taxon>
        <taxon>Thermomonosporaceae</taxon>
        <taxon>Actinomadura</taxon>
    </lineage>
</organism>
<proteinExistence type="predicted"/>
<dbReference type="RefSeq" id="WP_344591627.1">
    <property type="nucleotide sequence ID" value="NZ_BAAARW010000016.1"/>
</dbReference>
<protein>
    <submittedName>
        <fullName evidence="1">Uncharacterized protein</fullName>
    </submittedName>
</protein>